<sequence>MASGSHCSLLLSLIFSVLCSTVYSTPCNSYGQDHEYCNNSLITKIGRDNKIEDTAEAAAAHQANSTSGLHSPDTKVTSSTPKIWKSQTSLPYTTLLRHVHGVLNIIGWGTLMPSGIMIARYLREFPISCERWYSAHAVCQTAGYIMGIVGWGFGISAANSSERSSRLPFLALGITIIVLATIQLLAICVQPKKESGWRRRWEMYHHVMGYVIMGLIIGDIFEGINTQRHPEKWRWTYVGIVSFLALVAAALEIHKRIKLKLFKQAMKLNANMHSPTT</sequence>
<dbReference type="PANTHER" id="PTHR23130:SF153">
    <property type="entry name" value="CYTOCHROME B561 DOMAIN-CONTAINING PROTEIN"/>
    <property type="match status" value="1"/>
</dbReference>
<feature type="domain" description="Cytochrome b561" evidence="9">
    <location>
        <begin position="58"/>
        <end position="260"/>
    </location>
</feature>
<name>A0A6J1BT20_MOMCH</name>
<feature type="transmembrane region" description="Helical" evidence="7">
    <location>
        <begin position="167"/>
        <end position="189"/>
    </location>
</feature>
<accession>A0A6J1BT20</accession>
<dbReference type="AlphaFoldDB" id="A0A6J1BT20"/>
<evidence type="ECO:0000256" key="4">
    <source>
        <dbReference type="ARBA" id="ARBA00022982"/>
    </source>
</evidence>
<evidence type="ECO:0000256" key="8">
    <source>
        <dbReference type="SAM" id="SignalP"/>
    </source>
</evidence>
<keyword evidence="6 7" id="KW-0472">Membrane</keyword>
<dbReference type="InterPro" id="IPR006593">
    <property type="entry name" value="Cyt_b561/ferric_Rdtase_TM"/>
</dbReference>
<dbReference type="GO" id="GO:0016020">
    <property type="term" value="C:membrane"/>
    <property type="evidence" value="ECO:0007669"/>
    <property type="project" value="UniProtKB-SubCell"/>
</dbReference>
<feature type="transmembrane region" description="Helical" evidence="7">
    <location>
        <begin position="201"/>
        <end position="221"/>
    </location>
</feature>
<evidence type="ECO:0000256" key="5">
    <source>
        <dbReference type="ARBA" id="ARBA00022989"/>
    </source>
</evidence>
<keyword evidence="8" id="KW-0732">Signal</keyword>
<gene>
    <name evidence="11" type="primary">LOC111005454</name>
</gene>
<evidence type="ECO:0000259" key="9">
    <source>
        <dbReference type="PROSITE" id="PS50939"/>
    </source>
</evidence>
<evidence type="ECO:0000256" key="2">
    <source>
        <dbReference type="ARBA" id="ARBA00022448"/>
    </source>
</evidence>
<dbReference type="RefSeq" id="XP_022132645.1">
    <property type="nucleotide sequence ID" value="XM_022276953.1"/>
</dbReference>
<dbReference type="GeneID" id="111005454"/>
<keyword evidence="10" id="KW-1185">Reference proteome</keyword>
<organism evidence="10 11">
    <name type="scientific">Momordica charantia</name>
    <name type="common">Bitter gourd</name>
    <name type="synonym">Balsam pear</name>
    <dbReference type="NCBI Taxonomy" id="3673"/>
    <lineage>
        <taxon>Eukaryota</taxon>
        <taxon>Viridiplantae</taxon>
        <taxon>Streptophyta</taxon>
        <taxon>Embryophyta</taxon>
        <taxon>Tracheophyta</taxon>
        <taxon>Spermatophyta</taxon>
        <taxon>Magnoliopsida</taxon>
        <taxon>eudicotyledons</taxon>
        <taxon>Gunneridae</taxon>
        <taxon>Pentapetalae</taxon>
        <taxon>rosids</taxon>
        <taxon>fabids</taxon>
        <taxon>Cucurbitales</taxon>
        <taxon>Cucurbitaceae</taxon>
        <taxon>Momordiceae</taxon>
        <taxon>Momordica</taxon>
    </lineage>
</organism>
<keyword evidence="5 7" id="KW-1133">Transmembrane helix</keyword>
<evidence type="ECO:0000256" key="6">
    <source>
        <dbReference type="ARBA" id="ARBA00023136"/>
    </source>
</evidence>
<feature type="transmembrane region" description="Helical" evidence="7">
    <location>
        <begin position="101"/>
        <end position="122"/>
    </location>
</feature>
<dbReference type="Pfam" id="PF03188">
    <property type="entry name" value="Cytochrom_B561"/>
    <property type="match status" value="1"/>
</dbReference>
<dbReference type="PANTHER" id="PTHR23130">
    <property type="entry name" value="CYTOCHROME B561 AND DOMON DOMAIN-CONTAINING PROTEIN"/>
    <property type="match status" value="1"/>
</dbReference>
<dbReference type="CDD" id="cd08760">
    <property type="entry name" value="Cyt_b561_FRRS1_like"/>
    <property type="match status" value="1"/>
</dbReference>
<keyword evidence="4" id="KW-0249">Electron transport</keyword>
<feature type="chain" id="PRO_5027013475" evidence="8">
    <location>
        <begin position="25"/>
        <end position="277"/>
    </location>
</feature>
<dbReference type="SMART" id="SM00665">
    <property type="entry name" value="B561"/>
    <property type="match status" value="1"/>
</dbReference>
<evidence type="ECO:0000313" key="10">
    <source>
        <dbReference type="Proteomes" id="UP000504603"/>
    </source>
</evidence>
<reference evidence="11" key="1">
    <citation type="submission" date="2025-08" db="UniProtKB">
        <authorList>
            <consortium name="RefSeq"/>
        </authorList>
    </citation>
    <scope>IDENTIFICATION</scope>
    <source>
        <strain evidence="11">OHB3-1</strain>
    </source>
</reference>
<evidence type="ECO:0000256" key="3">
    <source>
        <dbReference type="ARBA" id="ARBA00022692"/>
    </source>
</evidence>
<dbReference type="Proteomes" id="UP000504603">
    <property type="component" value="Unplaced"/>
</dbReference>
<comment type="subcellular location">
    <subcellularLocation>
        <location evidence="1">Membrane</location>
    </subcellularLocation>
</comment>
<dbReference type="PROSITE" id="PS50939">
    <property type="entry name" value="CYTOCHROME_B561"/>
    <property type="match status" value="1"/>
</dbReference>
<feature type="transmembrane region" description="Helical" evidence="7">
    <location>
        <begin position="233"/>
        <end position="253"/>
    </location>
</feature>
<dbReference type="Gene3D" id="1.20.120.1770">
    <property type="match status" value="1"/>
</dbReference>
<protein>
    <submittedName>
        <fullName evidence="11">Cytochrome b561 and DOMON domain-containing protein At5g35735-like</fullName>
    </submittedName>
</protein>
<evidence type="ECO:0000256" key="1">
    <source>
        <dbReference type="ARBA" id="ARBA00004370"/>
    </source>
</evidence>
<proteinExistence type="predicted"/>
<evidence type="ECO:0000313" key="11">
    <source>
        <dbReference type="RefSeq" id="XP_022132645.1"/>
    </source>
</evidence>
<keyword evidence="3 7" id="KW-0812">Transmembrane</keyword>
<dbReference type="KEGG" id="mcha:111005454"/>
<feature type="signal peptide" evidence="8">
    <location>
        <begin position="1"/>
        <end position="24"/>
    </location>
</feature>
<keyword evidence="2" id="KW-0813">Transport</keyword>
<evidence type="ECO:0000256" key="7">
    <source>
        <dbReference type="SAM" id="Phobius"/>
    </source>
</evidence>
<dbReference type="OrthoDB" id="19261at2759"/>
<feature type="transmembrane region" description="Helical" evidence="7">
    <location>
        <begin position="134"/>
        <end position="155"/>
    </location>
</feature>